<sequence>MKSLLLLGATLMVGAGIYGFVDYKKREQSAAFRSLYREEKAVVQQPTPEVVTSPAPIVTEPTVKKEMVVETKKPAQKKVVKETYKRISTKAFSRAIPKEAAIEDMELPVEEPAPTPIKKAL</sequence>
<protein>
    <submittedName>
        <fullName evidence="1">Uncharacterized protein</fullName>
    </submittedName>
</protein>
<dbReference type="EMBL" id="JAGHKO010000004">
    <property type="protein sequence ID" value="MBO9202438.1"/>
    <property type="molecule type" value="Genomic_DNA"/>
</dbReference>
<dbReference type="Proteomes" id="UP000677244">
    <property type="component" value="Unassembled WGS sequence"/>
</dbReference>
<name>A0ABS3YXF9_9BACT</name>
<reference evidence="1 2" key="1">
    <citation type="submission" date="2021-03" db="EMBL/GenBank/DDBJ databases">
        <title>Assistant Professor.</title>
        <authorList>
            <person name="Huq M.A."/>
        </authorList>
    </citation>
    <scope>NUCLEOTIDE SEQUENCE [LARGE SCALE GENOMIC DNA]</scope>
    <source>
        <strain evidence="1 2">MAH-29</strain>
    </source>
</reference>
<gene>
    <name evidence="1" type="ORF">J7I42_19280</name>
</gene>
<organism evidence="1 2">
    <name type="scientific">Niastella soli</name>
    <dbReference type="NCBI Taxonomy" id="2821487"/>
    <lineage>
        <taxon>Bacteria</taxon>
        <taxon>Pseudomonadati</taxon>
        <taxon>Bacteroidota</taxon>
        <taxon>Chitinophagia</taxon>
        <taxon>Chitinophagales</taxon>
        <taxon>Chitinophagaceae</taxon>
        <taxon>Niastella</taxon>
    </lineage>
</organism>
<comment type="caution">
    <text evidence="1">The sequence shown here is derived from an EMBL/GenBank/DDBJ whole genome shotgun (WGS) entry which is preliminary data.</text>
</comment>
<accession>A0ABS3YXF9</accession>
<evidence type="ECO:0000313" key="1">
    <source>
        <dbReference type="EMBL" id="MBO9202438.1"/>
    </source>
</evidence>
<proteinExistence type="predicted"/>
<dbReference type="RefSeq" id="WP_209140484.1">
    <property type="nucleotide sequence ID" value="NZ_JAGHKO010000004.1"/>
</dbReference>
<keyword evidence="2" id="KW-1185">Reference proteome</keyword>
<evidence type="ECO:0000313" key="2">
    <source>
        <dbReference type="Proteomes" id="UP000677244"/>
    </source>
</evidence>